<keyword evidence="13" id="KW-1208">Phospholipid metabolism</keyword>
<dbReference type="GO" id="GO:0003882">
    <property type="term" value="F:CDP-diacylglycerol-serine O-phosphatidyltransferase activity"/>
    <property type="evidence" value="ECO:0007669"/>
    <property type="project" value="UniProtKB-EC"/>
</dbReference>
<sequence>MEELDPLQQPSGNAQMKRRGIYLLPNLFTTAALFAGFYAIVQAMNGNFSYSVIAIFVAMVFDGLDGRVARMTHTQSEFGAQYDSLSDMVSFGVAPALIVYEWALCDLGKIGWIAAFVFCACAALRLARFNVMIAVVDKRFFQGLPSPAAAALVAGMIWVAEDFQLSGADVVWLAWGLTLFAGLTMVTNIPYYSGKEFNLHKKVSFFVVSLLLLFVFVLVPSHPPVVLFGLFLLYTFSGYGMKIWRLVKNRKRNNLQRDNSLHK</sequence>
<dbReference type="Pfam" id="PF01066">
    <property type="entry name" value="CDP-OH_P_transf"/>
    <property type="match status" value="1"/>
</dbReference>
<evidence type="ECO:0000256" key="6">
    <source>
        <dbReference type="ARBA" id="ARBA00022516"/>
    </source>
</evidence>
<dbReference type="AlphaFoldDB" id="A0A1G5SGP8"/>
<evidence type="ECO:0000256" key="4">
    <source>
        <dbReference type="ARBA" id="ARBA00013174"/>
    </source>
</evidence>
<evidence type="ECO:0000256" key="7">
    <source>
        <dbReference type="ARBA" id="ARBA00022679"/>
    </source>
</evidence>
<dbReference type="EC" id="2.7.8.8" evidence="4"/>
<reference evidence="17 18" key="1">
    <citation type="submission" date="2016-10" db="EMBL/GenBank/DDBJ databases">
        <authorList>
            <person name="de Groot N.N."/>
        </authorList>
    </citation>
    <scope>NUCLEOTIDE SEQUENCE [LARGE SCALE GENOMIC DNA]</scope>
    <source>
        <strain evidence="17">1</strain>
    </source>
</reference>
<evidence type="ECO:0000256" key="16">
    <source>
        <dbReference type="SAM" id="Phobius"/>
    </source>
</evidence>
<organism evidence="17 18">
    <name type="scientific">Nitrosomonas mobilis</name>
    <dbReference type="NCBI Taxonomy" id="51642"/>
    <lineage>
        <taxon>Bacteria</taxon>
        <taxon>Pseudomonadati</taxon>
        <taxon>Pseudomonadota</taxon>
        <taxon>Betaproteobacteria</taxon>
        <taxon>Nitrosomonadales</taxon>
        <taxon>Nitrosomonadaceae</taxon>
        <taxon>Nitrosomonas</taxon>
    </lineage>
</organism>
<dbReference type="STRING" id="51642.NSMM_520045"/>
<dbReference type="RefSeq" id="WP_090287378.1">
    <property type="nucleotide sequence ID" value="NZ_FMWO01000061.1"/>
</dbReference>
<feature type="transmembrane region" description="Helical" evidence="16">
    <location>
        <begin position="203"/>
        <end position="219"/>
    </location>
</feature>
<feature type="transmembrane region" description="Helical" evidence="16">
    <location>
        <begin position="140"/>
        <end position="160"/>
    </location>
</feature>
<keyword evidence="11 16" id="KW-0472">Membrane</keyword>
<comment type="subcellular location">
    <subcellularLocation>
        <location evidence="2">Endomembrane system</location>
        <topology evidence="2">Multi-pass membrane protein</topology>
    </subcellularLocation>
</comment>
<evidence type="ECO:0000313" key="18">
    <source>
        <dbReference type="Proteomes" id="UP000198729"/>
    </source>
</evidence>
<keyword evidence="7 15" id="KW-0808">Transferase</keyword>
<feature type="transmembrane region" description="Helical" evidence="16">
    <location>
        <begin position="172"/>
        <end position="191"/>
    </location>
</feature>
<gene>
    <name evidence="17" type="primary">pssA</name>
    <name evidence="17" type="ORF">NSMM_520045</name>
</gene>
<keyword evidence="9 16" id="KW-1133">Transmembrane helix</keyword>
<dbReference type="InterPro" id="IPR000462">
    <property type="entry name" value="CDP-OH_P_trans"/>
</dbReference>
<evidence type="ECO:0000256" key="12">
    <source>
        <dbReference type="ARBA" id="ARBA00023209"/>
    </source>
</evidence>
<evidence type="ECO:0000256" key="5">
    <source>
        <dbReference type="ARBA" id="ARBA00017171"/>
    </source>
</evidence>
<comment type="similarity">
    <text evidence="3 15">Belongs to the CDP-alcohol phosphatidyltransferase class-I family.</text>
</comment>
<dbReference type="PROSITE" id="PS00379">
    <property type="entry name" value="CDP_ALCOHOL_P_TRANSF"/>
    <property type="match status" value="1"/>
</dbReference>
<evidence type="ECO:0000256" key="2">
    <source>
        <dbReference type="ARBA" id="ARBA00004127"/>
    </source>
</evidence>
<dbReference type="InterPro" id="IPR043130">
    <property type="entry name" value="CDP-OH_PTrfase_TM_dom"/>
</dbReference>
<dbReference type="PANTHER" id="PTHR14269">
    <property type="entry name" value="CDP-DIACYLGLYCEROL--GLYCEROL-3-PHOSPHATE 3-PHOSPHATIDYLTRANSFERASE-RELATED"/>
    <property type="match status" value="1"/>
</dbReference>
<dbReference type="OrthoDB" id="9777147at2"/>
<dbReference type="Proteomes" id="UP000198729">
    <property type="component" value="Unassembled WGS sequence"/>
</dbReference>
<dbReference type="InterPro" id="IPR048254">
    <property type="entry name" value="CDP_ALCOHOL_P_TRANSF_CS"/>
</dbReference>
<evidence type="ECO:0000256" key="9">
    <source>
        <dbReference type="ARBA" id="ARBA00022989"/>
    </source>
</evidence>
<dbReference type="GO" id="GO:0016020">
    <property type="term" value="C:membrane"/>
    <property type="evidence" value="ECO:0007669"/>
    <property type="project" value="InterPro"/>
</dbReference>
<keyword evidence="8 16" id="KW-0812">Transmembrane</keyword>
<evidence type="ECO:0000256" key="15">
    <source>
        <dbReference type="RuleBase" id="RU003750"/>
    </source>
</evidence>
<evidence type="ECO:0000256" key="11">
    <source>
        <dbReference type="ARBA" id="ARBA00023136"/>
    </source>
</evidence>
<comment type="catalytic activity">
    <reaction evidence="1">
        <text>a CDP-1,2-diacyl-sn-glycerol + L-serine = a 1,2-diacyl-sn-glycero-3-phospho-L-serine + CMP + H(+)</text>
        <dbReference type="Rhea" id="RHEA:16913"/>
        <dbReference type="ChEBI" id="CHEBI:15378"/>
        <dbReference type="ChEBI" id="CHEBI:33384"/>
        <dbReference type="ChEBI" id="CHEBI:57262"/>
        <dbReference type="ChEBI" id="CHEBI:58332"/>
        <dbReference type="ChEBI" id="CHEBI:60377"/>
        <dbReference type="EC" id="2.7.8.8"/>
    </reaction>
</comment>
<feature type="transmembrane region" description="Helical" evidence="16">
    <location>
        <begin position="110"/>
        <end position="128"/>
    </location>
</feature>
<keyword evidence="18" id="KW-1185">Reference proteome</keyword>
<dbReference type="PANTHER" id="PTHR14269:SF61">
    <property type="entry name" value="CDP-DIACYLGLYCEROL--SERINE O-PHOSPHATIDYLTRANSFERASE"/>
    <property type="match status" value="1"/>
</dbReference>
<dbReference type="GO" id="GO:0012505">
    <property type="term" value="C:endomembrane system"/>
    <property type="evidence" value="ECO:0007669"/>
    <property type="project" value="UniProtKB-SubCell"/>
</dbReference>
<dbReference type="Gene3D" id="1.20.120.1760">
    <property type="match status" value="1"/>
</dbReference>
<evidence type="ECO:0000313" key="17">
    <source>
        <dbReference type="EMBL" id="SCZ86375.1"/>
    </source>
</evidence>
<feature type="transmembrane region" description="Helical" evidence="16">
    <location>
        <begin position="21"/>
        <end position="41"/>
    </location>
</feature>
<evidence type="ECO:0000256" key="1">
    <source>
        <dbReference type="ARBA" id="ARBA00000287"/>
    </source>
</evidence>
<keyword evidence="12" id="KW-0594">Phospholipid biosynthesis</keyword>
<protein>
    <recommendedName>
        <fullName evidence="5">CDP-diacylglycerol--serine O-phosphatidyltransferase</fullName>
        <ecNumber evidence="4">2.7.8.8</ecNumber>
    </recommendedName>
    <alternativeName>
        <fullName evidence="14">Phosphatidylserine synthase</fullName>
    </alternativeName>
</protein>
<evidence type="ECO:0000256" key="13">
    <source>
        <dbReference type="ARBA" id="ARBA00023264"/>
    </source>
</evidence>
<dbReference type="GO" id="GO:0008654">
    <property type="term" value="P:phospholipid biosynthetic process"/>
    <property type="evidence" value="ECO:0007669"/>
    <property type="project" value="UniProtKB-KW"/>
</dbReference>
<dbReference type="InterPro" id="IPR050324">
    <property type="entry name" value="CDP-alcohol_PTase-I"/>
</dbReference>
<evidence type="ECO:0000256" key="10">
    <source>
        <dbReference type="ARBA" id="ARBA00023098"/>
    </source>
</evidence>
<keyword evidence="6" id="KW-0444">Lipid biosynthesis</keyword>
<evidence type="ECO:0000256" key="14">
    <source>
        <dbReference type="ARBA" id="ARBA00032361"/>
    </source>
</evidence>
<keyword evidence="10" id="KW-0443">Lipid metabolism</keyword>
<proteinExistence type="inferred from homology"/>
<accession>A0A1G5SGP8</accession>
<evidence type="ECO:0000256" key="8">
    <source>
        <dbReference type="ARBA" id="ARBA00022692"/>
    </source>
</evidence>
<dbReference type="NCBIfam" id="TIGR00473">
    <property type="entry name" value="pssA"/>
    <property type="match status" value="1"/>
</dbReference>
<feature type="transmembrane region" description="Helical" evidence="16">
    <location>
        <begin position="225"/>
        <end position="247"/>
    </location>
</feature>
<dbReference type="EMBL" id="FMWO01000061">
    <property type="protein sequence ID" value="SCZ86375.1"/>
    <property type="molecule type" value="Genomic_DNA"/>
</dbReference>
<dbReference type="InterPro" id="IPR004533">
    <property type="entry name" value="CDP-diaglyc--ser_O-PTrfase"/>
</dbReference>
<name>A0A1G5SGP8_9PROT</name>
<evidence type="ECO:0000256" key="3">
    <source>
        <dbReference type="ARBA" id="ARBA00010441"/>
    </source>
</evidence>